<proteinExistence type="predicted"/>
<accession>A0ABQ0LB48</accession>
<dbReference type="EMBL" id="DF844456">
    <property type="protein sequence ID" value="GAT48301.1"/>
    <property type="molecule type" value="Genomic_DNA"/>
</dbReference>
<keyword evidence="2" id="KW-1185">Reference proteome</keyword>
<evidence type="ECO:0000313" key="2">
    <source>
        <dbReference type="Proteomes" id="UP000815677"/>
    </source>
</evidence>
<gene>
    <name evidence="1" type="ORF">MCHLO_05720</name>
</gene>
<organism evidence="1 2">
    <name type="scientific">Mycena chlorophos</name>
    <name type="common">Agaric fungus</name>
    <name type="synonym">Agaricus chlorophos</name>
    <dbReference type="NCBI Taxonomy" id="658473"/>
    <lineage>
        <taxon>Eukaryota</taxon>
        <taxon>Fungi</taxon>
        <taxon>Dikarya</taxon>
        <taxon>Basidiomycota</taxon>
        <taxon>Agaricomycotina</taxon>
        <taxon>Agaricomycetes</taxon>
        <taxon>Agaricomycetidae</taxon>
        <taxon>Agaricales</taxon>
        <taxon>Marasmiineae</taxon>
        <taxon>Mycenaceae</taxon>
        <taxon>Mycena</taxon>
    </lineage>
</organism>
<sequence>MDTTSSPLLPPELERIVFETAARMAFGSIPPLMLVARRVHIWLEPLLYRVIRQKHVPAAVIIAVLESRPEILRNAVESLFFNSNLEDELSTERSDQLLATCSTSISNLFFDRFPKDKAVWTMLPGLPKLSRLTCPLLILTGIVSLDPSTMQYRYPLLTHAEVGGTVAAEFFVLAGSISTLTHLACTNPSDSFEASIRRFLESTPRIVAVIIVCGSSFVGQYFDAVNDVALAECDQARLMGGTYPDGADEDSWMEWQDSALGIGMDFWDRGELFLERKRKGEVDASRRWMDDFVYE</sequence>
<protein>
    <submittedName>
        <fullName evidence="1">Uncharacterized protein</fullName>
    </submittedName>
</protein>
<reference evidence="1" key="1">
    <citation type="submission" date="2014-09" db="EMBL/GenBank/DDBJ databases">
        <title>Genome sequence of the luminous mushroom Mycena chlorophos for searching fungal bioluminescence genes.</title>
        <authorList>
            <person name="Tanaka Y."/>
            <person name="Kasuga D."/>
            <person name="Oba Y."/>
            <person name="Hase S."/>
            <person name="Sato K."/>
            <person name="Oba Y."/>
            <person name="Sakakibara Y."/>
        </authorList>
    </citation>
    <scope>NUCLEOTIDE SEQUENCE</scope>
</reference>
<evidence type="ECO:0000313" key="1">
    <source>
        <dbReference type="EMBL" id="GAT48301.1"/>
    </source>
</evidence>
<dbReference type="Proteomes" id="UP000815677">
    <property type="component" value="Unassembled WGS sequence"/>
</dbReference>
<name>A0ABQ0LB48_MYCCL</name>